<reference evidence="2 3" key="2">
    <citation type="submission" date="2023-11" db="EMBL/GenBank/DDBJ databases">
        <authorList>
            <person name="Lara A.C."/>
            <person name="Chronakova A."/>
        </authorList>
    </citation>
    <scope>NUCLEOTIDE SEQUENCE [LARGE SCALE GENOMIC DNA]</scope>
    <source>
        <strain evidence="2 3">BCCO 10_0061</strain>
    </source>
</reference>
<keyword evidence="1" id="KW-0472">Membrane</keyword>
<proteinExistence type="predicted"/>
<dbReference type="Proteomes" id="UP001285352">
    <property type="component" value="Unassembled WGS sequence"/>
</dbReference>
<feature type="transmembrane region" description="Helical" evidence="1">
    <location>
        <begin position="116"/>
        <end position="137"/>
    </location>
</feature>
<organism evidence="2 3">
    <name type="scientific">Lentzea sokolovensis</name>
    <dbReference type="NCBI Taxonomy" id="3095429"/>
    <lineage>
        <taxon>Bacteria</taxon>
        <taxon>Bacillati</taxon>
        <taxon>Actinomycetota</taxon>
        <taxon>Actinomycetes</taxon>
        <taxon>Pseudonocardiales</taxon>
        <taxon>Pseudonocardiaceae</taxon>
        <taxon>Lentzea</taxon>
    </lineage>
</organism>
<keyword evidence="1" id="KW-0812">Transmembrane</keyword>
<dbReference type="EMBL" id="JAXAVU010000009">
    <property type="protein sequence ID" value="MDX8144233.1"/>
    <property type="molecule type" value="Genomic_DNA"/>
</dbReference>
<feature type="transmembrane region" description="Helical" evidence="1">
    <location>
        <begin position="183"/>
        <end position="210"/>
    </location>
</feature>
<feature type="transmembrane region" description="Helical" evidence="1">
    <location>
        <begin position="143"/>
        <end position="162"/>
    </location>
</feature>
<name>A0ABU4UXI3_9PSEU</name>
<evidence type="ECO:0000256" key="1">
    <source>
        <dbReference type="SAM" id="Phobius"/>
    </source>
</evidence>
<evidence type="ECO:0000313" key="2">
    <source>
        <dbReference type="EMBL" id="MDX8144233.1"/>
    </source>
</evidence>
<reference evidence="2 3" key="1">
    <citation type="submission" date="2023-11" db="EMBL/GenBank/DDBJ databases">
        <title>Lentzea sokolovensis, sp. nov., Lentzea kristufkii, sp. nov., and Lentzea miocenensis, sp. nov., rare actinobacteria from Sokolov Coal Basin, Miocene lacustrine sediment, Czech Republic.</title>
        <authorList>
            <person name="Lara A."/>
            <person name="Kotroba L."/>
            <person name="Nouioui I."/>
            <person name="Neumann-Schaal M."/>
            <person name="Mast Y."/>
            <person name="Chronakova A."/>
        </authorList>
    </citation>
    <scope>NUCLEOTIDE SEQUENCE [LARGE SCALE GENOMIC DNA]</scope>
    <source>
        <strain evidence="2 3">BCCO 10_0061</strain>
    </source>
</reference>
<comment type="caution">
    <text evidence="2">The sequence shown here is derived from an EMBL/GenBank/DDBJ whole genome shotgun (WGS) entry which is preliminary data.</text>
</comment>
<sequence>MLYDALWSAGVGLALLVALWPTKSTGKRLLKSWEVKDPTPAQIDDAIRYLKRRRLLYPWLIVGLTLLPIDTGRGVGSLAAIVLGGTLLAELIATQLHREGSQRVASLAPRGLFDIASQYVLIAYALIVLIAVVLLLADLRIPQLPPLVVSVAAVTAVIWAAVVRPADGDEVVDRALRTRSVHVSAGLGAALAGALVGHALAFIGLLAWIAMANTNYVAKKIFW</sequence>
<gene>
    <name evidence="2" type="ORF">SK854_19105</name>
</gene>
<keyword evidence="1" id="KW-1133">Transmembrane helix</keyword>
<accession>A0ABU4UXI3</accession>
<feature type="transmembrane region" description="Helical" evidence="1">
    <location>
        <begin position="6"/>
        <end position="22"/>
    </location>
</feature>
<evidence type="ECO:0000313" key="3">
    <source>
        <dbReference type="Proteomes" id="UP001285352"/>
    </source>
</evidence>
<keyword evidence="3" id="KW-1185">Reference proteome</keyword>
<dbReference type="RefSeq" id="WP_319976449.1">
    <property type="nucleotide sequence ID" value="NZ_JAXAVU010000009.1"/>
</dbReference>
<feature type="transmembrane region" description="Helical" evidence="1">
    <location>
        <begin position="55"/>
        <end position="71"/>
    </location>
</feature>
<protein>
    <submittedName>
        <fullName evidence="2">Uncharacterized protein</fullName>
    </submittedName>
</protein>